<keyword evidence="1" id="KW-0812">Transmembrane</keyword>
<feature type="transmembrane region" description="Helical" evidence="1">
    <location>
        <begin position="79"/>
        <end position="95"/>
    </location>
</feature>
<accession>A0AAD8AKH2</accession>
<gene>
    <name evidence="2" type="ORF">L9F63_009407</name>
</gene>
<comment type="caution">
    <text evidence="2">The sequence shown here is derived from an EMBL/GenBank/DDBJ whole genome shotgun (WGS) entry which is preliminary data.</text>
</comment>
<proteinExistence type="predicted"/>
<name>A0AAD8AKH2_DIPPU</name>
<feature type="non-terminal residue" evidence="2">
    <location>
        <position position="1"/>
    </location>
</feature>
<reference evidence="2" key="2">
    <citation type="submission" date="2023-05" db="EMBL/GenBank/DDBJ databases">
        <authorList>
            <person name="Fouks B."/>
        </authorList>
    </citation>
    <scope>NUCLEOTIDE SEQUENCE</scope>
    <source>
        <strain evidence="2">Stay&amp;Tobe</strain>
        <tissue evidence="2">Testes</tissue>
    </source>
</reference>
<dbReference type="AlphaFoldDB" id="A0AAD8AKH2"/>
<keyword evidence="1" id="KW-0472">Membrane</keyword>
<evidence type="ECO:0000313" key="2">
    <source>
        <dbReference type="EMBL" id="KAJ9600331.1"/>
    </source>
</evidence>
<feature type="non-terminal residue" evidence="2">
    <location>
        <position position="162"/>
    </location>
</feature>
<feature type="transmembrane region" description="Helical" evidence="1">
    <location>
        <begin position="101"/>
        <end position="125"/>
    </location>
</feature>
<dbReference type="Proteomes" id="UP001233999">
    <property type="component" value="Unassembled WGS sequence"/>
</dbReference>
<dbReference type="EMBL" id="JASPKZ010000432">
    <property type="protein sequence ID" value="KAJ9600331.1"/>
    <property type="molecule type" value="Genomic_DNA"/>
</dbReference>
<keyword evidence="1" id="KW-1133">Transmembrane helix</keyword>
<keyword evidence="3" id="KW-1185">Reference proteome</keyword>
<feature type="transmembrane region" description="Helical" evidence="1">
    <location>
        <begin position="41"/>
        <end position="58"/>
    </location>
</feature>
<evidence type="ECO:0000313" key="3">
    <source>
        <dbReference type="Proteomes" id="UP001233999"/>
    </source>
</evidence>
<organism evidence="2 3">
    <name type="scientific">Diploptera punctata</name>
    <name type="common">Pacific beetle cockroach</name>
    <dbReference type="NCBI Taxonomy" id="6984"/>
    <lineage>
        <taxon>Eukaryota</taxon>
        <taxon>Metazoa</taxon>
        <taxon>Ecdysozoa</taxon>
        <taxon>Arthropoda</taxon>
        <taxon>Hexapoda</taxon>
        <taxon>Insecta</taxon>
        <taxon>Pterygota</taxon>
        <taxon>Neoptera</taxon>
        <taxon>Polyneoptera</taxon>
        <taxon>Dictyoptera</taxon>
        <taxon>Blattodea</taxon>
        <taxon>Blaberoidea</taxon>
        <taxon>Blaberidae</taxon>
        <taxon>Diplopterinae</taxon>
        <taxon>Diploptera</taxon>
    </lineage>
</organism>
<evidence type="ECO:0000256" key="1">
    <source>
        <dbReference type="SAM" id="Phobius"/>
    </source>
</evidence>
<sequence length="162" mass="18574">FNMHSFEKAVSFQVDLSQVRYIITGHFQKNVVIAVPQSFRYAYMLYTTAVLSALKRWLVVLGTGRPKSFPTPSQVTFRLRYVLLMFIICNHFLLLQDNGTAWTNFASFIGLVISFNSLDGVMYGFHVASTSRLEEPVDQLCDSQHLLPEQSVLNHGRPLLWR</sequence>
<protein>
    <submittedName>
        <fullName evidence="2">Uncharacterized protein</fullName>
    </submittedName>
</protein>
<reference evidence="2" key="1">
    <citation type="journal article" date="2023" name="IScience">
        <title>Live-bearing cockroach genome reveals convergent evolutionary mechanisms linked to viviparity in insects and beyond.</title>
        <authorList>
            <person name="Fouks B."/>
            <person name="Harrison M.C."/>
            <person name="Mikhailova A.A."/>
            <person name="Marchal E."/>
            <person name="English S."/>
            <person name="Carruthers M."/>
            <person name="Jennings E.C."/>
            <person name="Chiamaka E.L."/>
            <person name="Frigard R.A."/>
            <person name="Pippel M."/>
            <person name="Attardo G.M."/>
            <person name="Benoit J.B."/>
            <person name="Bornberg-Bauer E."/>
            <person name="Tobe S.S."/>
        </authorList>
    </citation>
    <scope>NUCLEOTIDE SEQUENCE</scope>
    <source>
        <strain evidence="2">Stay&amp;Tobe</strain>
    </source>
</reference>